<feature type="region of interest" description="Disordered" evidence="2">
    <location>
        <begin position="570"/>
        <end position="617"/>
    </location>
</feature>
<proteinExistence type="predicted"/>
<dbReference type="EMBL" id="LHPM01000012">
    <property type="protein sequence ID" value="OAL66876.1"/>
    <property type="molecule type" value="Genomic_DNA"/>
</dbReference>
<dbReference type="VEuPathDB" id="FungiDB:TERG_04525"/>
<name>A0A178F4K1_TRIRU</name>
<reference evidence="3 4" key="1">
    <citation type="submission" date="2016-05" db="EMBL/GenBank/DDBJ databases">
        <title>Genome sequencing of Trichophyton rubrum CMCC(F)T1i isolated from hair.</title>
        <authorList>
            <person name="Zhan P."/>
            <person name="Tao Y."/>
            <person name="Liu W."/>
        </authorList>
    </citation>
    <scope>NUCLEOTIDE SEQUENCE [LARGE SCALE GENOMIC DNA]</scope>
    <source>
        <strain evidence="4">CMCC(F)T1i</strain>
    </source>
</reference>
<feature type="compositionally biased region" description="Basic and acidic residues" evidence="2">
    <location>
        <begin position="110"/>
        <end position="124"/>
    </location>
</feature>
<feature type="region of interest" description="Disordered" evidence="2">
    <location>
        <begin position="101"/>
        <end position="157"/>
    </location>
</feature>
<feature type="coiled-coil region" evidence="1">
    <location>
        <begin position="471"/>
        <end position="498"/>
    </location>
</feature>
<gene>
    <name evidence="3" type="ORF">A7C99_2272</name>
</gene>
<keyword evidence="1" id="KW-0175">Coiled coil</keyword>
<comment type="caution">
    <text evidence="3">The sequence shown here is derived from an EMBL/GenBank/DDBJ whole genome shotgun (WGS) entry which is preliminary data.</text>
</comment>
<dbReference type="Proteomes" id="UP000243015">
    <property type="component" value="Unassembled WGS sequence"/>
</dbReference>
<dbReference type="AlphaFoldDB" id="A0A178F4K1"/>
<evidence type="ECO:0000256" key="2">
    <source>
        <dbReference type="SAM" id="MobiDB-lite"/>
    </source>
</evidence>
<protein>
    <submittedName>
        <fullName evidence="3">Uncharacterized protein</fullName>
    </submittedName>
</protein>
<accession>A0A178F4K1</accession>
<sequence length="617" mass="69792">MARDMPTPHHFVYKIGLGVTSAWDANAGQTHPAELRAYGLCNDLRLSGADPSTASRCLNLGHVSGAHDVTWNINVTTCQTLKSSRLALIVYQTTSRAAARERQLTSSLQQDRHPKLNLSPDKECPQSLPLTMTSDSGRDRSQTCPHSGRRSGAGDEEENPFIAFRRYADKQLSTLLRSVVGLPSAVLPPAKDWLGLSDEALSQELKARRDSTKNYYCQHHKCRDCNLSDGYSSSRGGYDEQFFGTNPSITEQHRRYASQSIPASAFDALFDSAWPTDPSLLFRDLAHFHRPFIFDFMSPSTSAGWPISYLMFSPYSPLQLERQRQLCPRYQEHSSSSWFGSLAPSHEHRDLREPQWREAFEDLLRIENGKAMLDRHPQGERTNESGKSWLAGLIHRGSLGDGWSHVSQPDGEGEYFKFQCMTSNDTSPNHEGMSQEKVTSEEGKQFSELDLYDNFLHKVSHGTVSQTSPLLRAILDERKQQRQELEELQLQWREMFREKEMERAEDHQAIADSARFRDTASQSQTSQTNANLSPPIVTSVTTTQRQMQPDGSIKTKIIVSKRFADGRVENTETEEITRNNRLAVDDDNQTVATQDETKDGTPNGRDKKRSGGWFWQE</sequence>
<evidence type="ECO:0000313" key="3">
    <source>
        <dbReference type="EMBL" id="OAL66876.1"/>
    </source>
</evidence>
<organism evidence="3 4">
    <name type="scientific">Trichophyton rubrum</name>
    <name type="common">Athlete's foot fungus</name>
    <name type="synonym">Epidermophyton rubrum</name>
    <dbReference type="NCBI Taxonomy" id="5551"/>
    <lineage>
        <taxon>Eukaryota</taxon>
        <taxon>Fungi</taxon>
        <taxon>Dikarya</taxon>
        <taxon>Ascomycota</taxon>
        <taxon>Pezizomycotina</taxon>
        <taxon>Eurotiomycetes</taxon>
        <taxon>Eurotiomycetidae</taxon>
        <taxon>Onygenales</taxon>
        <taxon>Arthrodermataceae</taxon>
        <taxon>Trichophyton</taxon>
    </lineage>
</organism>
<evidence type="ECO:0000313" key="4">
    <source>
        <dbReference type="Proteomes" id="UP000243015"/>
    </source>
</evidence>
<evidence type="ECO:0000256" key="1">
    <source>
        <dbReference type="SAM" id="Coils"/>
    </source>
</evidence>